<dbReference type="GO" id="GO:0017148">
    <property type="term" value="P:negative regulation of translation"/>
    <property type="evidence" value="ECO:0007669"/>
    <property type="project" value="TreeGrafter"/>
</dbReference>
<evidence type="ECO:0000313" key="7">
    <source>
        <dbReference type="Proteomes" id="UP000269793"/>
    </source>
</evidence>
<dbReference type="GO" id="GO:0006412">
    <property type="term" value="P:translation"/>
    <property type="evidence" value="ECO:0007669"/>
    <property type="project" value="InterPro"/>
</dbReference>
<dbReference type="FunFam" id="3.90.1180.10:FF:000002">
    <property type="entry name" value="60S ribosomal protein L16"/>
    <property type="match status" value="1"/>
</dbReference>
<dbReference type="Gene3D" id="6.10.250.3250">
    <property type="match status" value="1"/>
</dbReference>
<dbReference type="InterPro" id="IPR023563">
    <property type="entry name" value="Ribosomal_uL13_CS"/>
</dbReference>
<dbReference type="PROSITE" id="PS00783">
    <property type="entry name" value="RIBOSOMAL_L13"/>
    <property type="match status" value="1"/>
</dbReference>
<proteinExistence type="inferred from homology"/>
<keyword evidence="7" id="KW-1185">Reference proteome</keyword>
<comment type="similarity">
    <text evidence="2 5">Belongs to the universal ribosomal protein uL13 family.</text>
</comment>
<evidence type="ECO:0000256" key="1">
    <source>
        <dbReference type="ARBA" id="ARBA00004021"/>
    </source>
</evidence>
<evidence type="ECO:0000256" key="4">
    <source>
        <dbReference type="ARBA" id="ARBA00023274"/>
    </source>
</evidence>
<keyword evidence="4 5" id="KW-0687">Ribonucleoprotein</keyword>
<organism evidence="6 7">
    <name type="scientific">Malassezia restricta (strain ATCC 96810 / NBRC 103918 / CBS 7877)</name>
    <name type="common">Seborrheic dermatitis infection agent</name>
    <dbReference type="NCBI Taxonomy" id="425264"/>
    <lineage>
        <taxon>Eukaryota</taxon>
        <taxon>Fungi</taxon>
        <taxon>Dikarya</taxon>
        <taxon>Basidiomycota</taxon>
        <taxon>Ustilaginomycotina</taxon>
        <taxon>Malasseziomycetes</taxon>
        <taxon>Malasseziales</taxon>
        <taxon>Malasseziaceae</taxon>
        <taxon>Malassezia</taxon>
    </lineage>
</organism>
<protein>
    <submittedName>
        <fullName evidence="6">60S ribosomal protein L16</fullName>
    </submittedName>
</protein>
<dbReference type="InterPro" id="IPR005755">
    <property type="entry name" value="Ribosomal_uL13_euk/arc"/>
</dbReference>
<sequence length="204" mass="22997">MSLMQSTPFIVDGKGHLLGRLASIVAKQILLGQKVVVVRSELINVSGSFFRNKLKYHAFMHKRHLVNPRKSGPFHHRAPSRILHRAVRGMIPHKTARGAAALQRLKVYEGVPPPYDRKKKVVIPDALRVLRLKPGRKYATLKRISSEVGWKYQDIVDKLEAKRVVKQQAFHERKSAATKQRAAAATAAASQLEPINKQLEAYGY</sequence>
<dbReference type="InterPro" id="IPR036899">
    <property type="entry name" value="Ribosomal_uL13_sf"/>
</dbReference>
<dbReference type="PANTHER" id="PTHR11545:SF3">
    <property type="entry name" value="LARGE RIBOSOMAL SUBUNIT PROTEIN UL13"/>
    <property type="match status" value="1"/>
</dbReference>
<dbReference type="GO" id="GO:0022625">
    <property type="term" value="C:cytosolic large ribosomal subunit"/>
    <property type="evidence" value="ECO:0007669"/>
    <property type="project" value="TreeGrafter"/>
</dbReference>
<dbReference type="STRING" id="425264.A0A3G2S183"/>
<dbReference type="HAMAP" id="MF_01366">
    <property type="entry name" value="Ribosomal_uL13"/>
    <property type="match status" value="1"/>
</dbReference>
<dbReference type="GO" id="GO:0003729">
    <property type="term" value="F:mRNA binding"/>
    <property type="evidence" value="ECO:0007669"/>
    <property type="project" value="TreeGrafter"/>
</dbReference>
<dbReference type="SUPFAM" id="SSF52161">
    <property type="entry name" value="Ribosomal protein L13"/>
    <property type="match status" value="1"/>
</dbReference>
<dbReference type="VEuPathDB" id="FungiDB:DNF11_0299"/>
<dbReference type="CDD" id="cd00392">
    <property type="entry name" value="Ribosomal_L13"/>
    <property type="match status" value="1"/>
</dbReference>
<dbReference type="Gene3D" id="3.90.1180.10">
    <property type="entry name" value="Ribosomal protein L13"/>
    <property type="match status" value="1"/>
</dbReference>
<gene>
    <name evidence="6" type="primary">rpl-16</name>
    <name evidence="6" type="ORF">DNF11_0299</name>
</gene>
<evidence type="ECO:0000256" key="5">
    <source>
        <dbReference type="RuleBase" id="RU003877"/>
    </source>
</evidence>
<dbReference type="AlphaFoldDB" id="A0A3G2S183"/>
<dbReference type="NCBIfam" id="TIGR01077">
    <property type="entry name" value="L13_A_E"/>
    <property type="match status" value="1"/>
</dbReference>
<dbReference type="InterPro" id="IPR005822">
    <property type="entry name" value="Ribosomal_uL13"/>
</dbReference>
<dbReference type="FunFam" id="6.10.250.3250:FF:000001">
    <property type="entry name" value="60S ribosomal protein L13a"/>
    <property type="match status" value="1"/>
</dbReference>
<keyword evidence="3 5" id="KW-0689">Ribosomal protein</keyword>
<evidence type="ECO:0000256" key="3">
    <source>
        <dbReference type="ARBA" id="ARBA00022980"/>
    </source>
</evidence>
<dbReference type="PANTHER" id="PTHR11545">
    <property type="entry name" value="RIBOSOMAL PROTEIN L13"/>
    <property type="match status" value="1"/>
</dbReference>
<evidence type="ECO:0000313" key="6">
    <source>
        <dbReference type="EMBL" id="AYO41249.1"/>
    </source>
</evidence>
<name>A0A3G2S183_MALR7</name>
<dbReference type="GO" id="GO:0003735">
    <property type="term" value="F:structural constituent of ribosome"/>
    <property type="evidence" value="ECO:0007669"/>
    <property type="project" value="InterPro"/>
</dbReference>
<reference evidence="6 7" key="1">
    <citation type="submission" date="2018-10" db="EMBL/GenBank/DDBJ databases">
        <title>Complete genome sequence of Malassezia restricta CBS 7877.</title>
        <authorList>
            <person name="Morand S.C."/>
            <person name="Bertignac M."/>
            <person name="Iltis A."/>
            <person name="Kolder I."/>
            <person name="Pirovano W."/>
            <person name="Jourdain R."/>
            <person name="Clavaud C."/>
        </authorList>
    </citation>
    <scope>NUCLEOTIDE SEQUENCE [LARGE SCALE GENOMIC DNA]</scope>
    <source>
        <strain evidence="6 7">CBS 7877</strain>
    </source>
</reference>
<dbReference type="OrthoDB" id="1882297at2759"/>
<comment type="function">
    <text evidence="1">Component of the ribosome, a large ribonucleoprotein complex responsible for the synthesis of proteins in the cell. The small ribosomal subunit (SSU) binds messenger RNAs (mRNAs) and translates the encoded message by selecting cognate aminoacyl-transfer RNA (tRNA) molecules. The large subunit (LSU) contains the ribosomal catalytic site termed the peptidyl transferase center (PTC), which catalyzes the formation of peptide bonds, thereby polymerizing the amino acids delivered by tRNAs into a polypeptide chain. The nascent polypeptides leave the ribosome through a tunnel in the LSU and interact with protein factors that function in enzymatic processing, targeting, and the membrane insertion of nascent chains at the exit of the ribosomal tunnel.</text>
</comment>
<accession>A0A3G2S183</accession>
<dbReference type="EMBL" id="CP033148">
    <property type="protein sequence ID" value="AYO41249.1"/>
    <property type="molecule type" value="Genomic_DNA"/>
</dbReference>
<dbReference type="Proteomes" id="UP000269793">
    <property type="component" value="Chromosome I"/>
</dbReference>
<evidence type="ECO:0000256" key="2">
    <source>
        <dbReference type="ARBA" id="ARBA00006227"/>
    </source>
</evidence>
<dbReference type="Pfam" id="PF00572">
    <property type="entry name" value="Ribosomal_L13"/>
    <property type="match status" value="1"/>
</dbReference>